<dbReference type="Proteomes" id="UP000250079">
    <property type="component" value="Chromosome"/>
</dbReference>
<feature type="transmembrane region" description="Helical" evidence="5">
    <location>
        <begin position="183"/>
        <end position="202"/>
    </location>
</feature>
<evidence type="ECO:0000259" key="6">
    <source>
        <dbReference type="Pfam" id="PF00892"/>
    </source>
</evidence>
<feature type="domain" description="EamA" evidence="6">
    <location>
        <begin position="12"/>
        <end position="143"/>
    </location>
</feature>
<keyword evidence="3 5" id="KW-1133">Transmembrane helix</keyword>
<dbReference type="InterPro" id="IPR000620">
    <property type="entry name" value="EamA_dom"/>
</dbReference>
<evidence type="ECO:0000256" key="2">
    <source>
        <dbReference type="ARBA" id="ARBA00022692"/>
    </source>
</evidence>
<feature type="transmembrane region" description="Helical" evidence="5">
    <location>
        <begin position="101"/>
        <end position="119"/>
    </location>
</feature>
<sequence length="304" mass="33282">MEHFDKQSDNVKGALILMLAAFGFSLMVAMIKLVGERLPVTQILFVRQLGMTVMLAPVLVRTFPDSLRTSRLPLQIARILLAMIAMLCGFTAILNMPLADATAIAFAKSFFVTIFAVWFLKETIGLYRWSAVAIGFIGVLVMLRPGADGFTIYGLMAVTGAASAGLVMVIIRMLSRTEAPSTILAFQAIGVGLVMAIPAYIYWVPPTLHEWVLLAGIGVVSYFSQKANIYAYSYGEASLLASLDYVRLVYATLFGWWLFSELPGISTWVGAAIIIGASIYTVHRESRRKQRLSSGADGREFSNN</sequence>
<gene>
    <name evidence="7" type="primary">ribN_6</name>
    <name evidence="7" type="ORF">IMCC3135_26800</name>
</gene>
<dbReference type="PANTHER" id="PTHR22911:SF6">
    <property type="entry name" value="SOLUTE CARRIER FAMILY 35 MEMBER G1"/>
    <property type="match status" value="1"/>
</dbReference>
<feature type="transmembrane region" description="Helical" evidence="5">
    <location>
        <begin position="208"/>
        <end position="225"/>
    </location>
</feature>
<dbReference type="InterPro" id="IPR037185">
    <property type="entry name" value="EmrE-like"/>
</dbReference>
<evidence type="ECO:0000256" key="3">
    <source>
        <dbReference type="ARBA" id="ARBA00022989"/>
    </source>
</evidence>
<evidence type="ECO:0000256" key="5">
    <source>
        <dbReference type="SAM" id="Phobius"/>
    </source>
</evidence>
<keyword evidence="8" id="KW-1185">Reference proteome</keyword>
<proteinExistence type="predicted"/>
<dbReference type="EMBL" id="CP018632">
    <property type="protein sequence ID" value="ASJ75415.1"/>
    <property type="molecule type" value="Genomic_DNA"/>
</dbReference>
<dbReference type="AlphaFoldDB" id="A0A2Z2NY57"/>
<feature type="transmembrane region" description="Helical" evidence="5">
    <location>
        <begin position="126"/>
        <end position="144"/>
    </location>
</feature>
<feature type="transmembrane region" description="Helical" evidence="5">
    <location>
        <begin position="12"/>
        <end position="31"/>
    </location>
</feature>
<dbReference type="Pfam" id="PF00892">
    <property type="entry name" value="EamA"/>
    <property type="match status" value="2"/>
</dbReference>
<dbReference type="SUPFAM" id="SSF103481">
    <property type="entry name" value="Multidrug resistance efflux transporter EmrE"/>
    <property type="match status" value="2"/>
</dbReference>
<keyword evidence="4 5" id="KW-0472">Membrane</keyword>
<dbReference type="RefSeq" id="WP_205737722.1">
    <property type="nucleotide sequence ID" value="NZ_CP018632.1"/>
</dbReference>
<evidence type="ECO:0000313" key="7">
    <source>
        <dbReference type="EMBL" id="ASJ75415.1"/>
    </source>
</evidence>
<dbReference type="KEGG" id="gai:IMCC3135_26800"/>
<feature type="transmembrane region" description="Helical" evidence="5">
    <location>
        <begin position="43"/>
        <end position="64"/>
    </location>
</feature>
<reference evidence="7 8" key="1">
    <citation type="submission" date="2016-12" db="EMBL/GenBank/DDBJ databases">
        <authorList>
            <person name="Song W.-J."/>
            <person name="Kurnit D.M."/>
        </authorList>
    </citation>
    <scope>NUCLEOTIDE SEQUENCE [LARGE SCALE GENOMIC DNA]</scope>
    <source>
        <strain evidence="7 8">IMCC3135</strain>
    </source>
</reference>
<feature type="domain" description="EamA" evidence="6">
    <location>
        <begin position="155"/>
        <end position="279"/>
    </location>
</feature>
<evidence type="ECO:0000256" key="1">
    <source>
        <dbReference type="ARBA" id="ARBA00004141"/>
    </source>
</evidence>
<accession>A0A2Z2NY57</accession>
<protein>
    <submittedName>
        <fullName evidence="7">Riboflavin transporter</fullName>
    </submittedName>
</protein>
<dbReference type="PANTHER" id="PTHR22911">
    <property type="entry name" value="ACYL-MALONYL CONDENSING ENZYME-RELATED"/>
    <property type="match status" value="1"/>
</dbReference>
<evidence type="ECO:0000313" key="8">
    <source>
        <dbReference type="Proteomes" id="UP000250079"/>
    </source>
</evidence>
<organism evidence="7 8">
    <name type="scientific">Granulosicoccus antarcticus IMCC3135</name>
    <dbReference type="NCBI Taxonomy" id="1192854"/>
    <lineage>
        <taxon>Bacteria</taxon>
        <taxon>Pseudomonadati</taxon>
        <taxon>Pseudomonadota</taxon>
        <taxon>Gammaproteobacteria</taxon>
        <taxon>Chromatiales</taxon>
        <taxon>Granulosicoccaceae</taxon>
        <taxon>Granulosicoccus</taxon>
    </lineage>
</organism>
<feature type="transmembrane region" description="Helical" evidence="5">
    <location>
        <begin position="265"/>
        <end position="282"/>
    </location>
</feature>
<feature type="transmembrane region" description="Helical" evidence="5">
    <location>
        <begin position="76"/>
        <end position="95"/>
    </location>
</feature>
<name>A0A2Z2NY57_9GAMM</name>
<comment type="subcellular location">
    <subcellularLocation>
        <location evidence="1">Membrane</location>
        <topology evidence="1">Multi-pass membrane protein</topology>
    </subcellularLocation>
</comment>
<feature type="transmembrane region" description="Helical" evidence="5">
    <location>
        <begin position="150"/>
        <end position="171"/>
    </location>
</feature>
<feature type="transmembrane region" description="Helical" evidence="5">
    <location>
        <begin position="237"/>
        <end position="259"/>
    </location>
</feature>
<keyword evidence="2 5" id="KW-0812">Transmembrane</keyword>
<evidence type="ECO:0000256" key="4">
    <source>
        <dbReference type="ARBA" id="ARBA00023136"/>
    </source>
</evidence>
<dbReference type="GO" id="GO:0016020">
    <property type="term" value="C:membrane"/>
    <property type="evidence" value="ECO:0007669"/>
    <property type="project" value="UniProtKB-SubCell"/>
</dbReference>